<name>A0A0P9GW34_9BACL</name>
<organism evidence="1 2">
    <name type="scientific">Alicyclobacillus ferrooxydans</name>
    <dbReference type="NCBI Taxonomy" id="471514"/>
    <lineage>
        <taxon>Bacteria</taxon>
        <taxon>Bacillati</taxon>
        <taxon>Bacillota</taxon>
        <taxon>Bacilli</taxon>
        <taxon>Bacillales</taxon>
        <taxon>Alicyclobacillaceae</taxon>
        <taxon>Alicyclobacillus</taxon>
    </lineage>
</organism>
<sequence length="80" mass="9072">MDGNLITQLTLFAHSVTQAVLVRRYELPSTAAFLACNGVMDYHVEPVTLDDEEWYQLTPATEPLWAASPPMQYTYAYTMI</sequence>
<proteinExistence type="predicted"/>
<evidence type="ECO:0000313" key="1">
    <source>
        <dbReference type="EMBL" id="KPV45498.1"/>
    </source>
</evidence>
<comment type="caution">
    <text evidence="1">The sequence shown here is derived from an EMBL/GenBank/DDBJ whole genome shotgun (WGS) entry which is preliminary data.</text>
</comment>
<dbReference type="AlphaFoldDB" id="A0A0P9GW34"/>
<evidence type="ECO:0000313" key="2">
    <source>
        <dbReference type="Proteomes" id="UP000050482"/>
    </source>
</evidence>
<dbReference type="EMBL" id="LJCO01000008">
    <property type="protein sequence ID" value="KPV45498.1"/>
    <property type="molecule type" value="Genomic_DNA"/>
</dbReference>
<reference evidence="1 2" key="1">
    <citation type="submission" date="2015-09" db="EMBL/GenBank/DDBJ databases">
        <title>Draft genome sequence of Alicyclobacillus ferrooxydans DSM 22381.</title>
        <authorList>
            <person name="Hemp J."/>
        </authorList>
    </citation>
    <scope>NUCLEOTIDE SEQUENCE [LARGE SCALE GENOMIC DNA]</scope>
    <source>
        <strain evidence="1 2">TC-34</strain>
    </source>
</reference>
<dbReference type="STRING" id="471514.AN477_00610"/>
<accession>A0A0P9GW34</accession>
<protein>
    <submittedName>
        <fullName evidence="1">Uncharacterized protein</fullName>
    </submittedName>
</protein>
<gene>
    <name evidence="1" type="ORF">AN477_00610</name>
</gene>
<keyword evidence="2" id="KW-1185">Reference proteome</keyword>
<dbReference type="Proteomes" id="UP000050482">
    <property type="component" value="Unassembled WGS sequence"/>
</dbReference>
<dbReference type="PATRIC" id="fig|471514.4.peg.92"/>
<dbReference type="RefSeq" id="WP_054967250.1">
    <property type="nucleotide sequence ID" value="NZ_LJCO01000008.1"/>
</dbReference>